<dbReference type="OrthoDB" id="1488184at2"/>
<keyword evidence="2" id="KW-1185">Reference proteome</keyword>
<gene>
    <name evidence="1" type="ORF">FHK87_13135</name>
</gene>
<dbReference type="RefSeq" id="WP_140593654.1">
    <property type="nucleotide sequence ID" value="NZ_VFWZ01000003.1"/>
</dbReference>
<organism evidence="1 2">
    <name type="scientific">Aquimarina algicola</name>
    <dbReference type="NCBI Taxonomy" id="2589995"/>
    <lineage>
        <taxon>Bacteria</taxon>
        <taxon>Pseudomonadati</taxon>
        <taxon>Bacteroidota</taxon>
        <taxon>Flavobacteriia</taxon>
        <taxon>Flavobacteriales</taxon>
        <taxon>Flavobacteriaceae</taxon>
        <taxon>Aquimarina</taxon>
    </lineage>
</organism>
<protein>
    <submittedName>
        <fullName evidence="1">Uncharacterized protein</fullName>
    </submittedName>
</protein>
<sequence length="1234" mass="143906">MKNPQTHIIKSQEYEITIGDASKGYVYQSRISQLQDHKVRILLQKIMDQYDTSEFLDQFESVTLDLGTVSATNFEQELLFKIEEAFSDFFKNNIHDNGSLKVGKRKQIYNKKLQQIEFFLTHGYLQWDTSFSQTPSELLMSLLQNNTKELVTLLKKQGKKEAVRKRLIHQLEDSSLEKIVVSVVGKEGEYINNYRQDITKYQDHYTLVHIAQSDFRNALWEILLTYIFIETGSYFNQKSFLKYSINKIALKYRSTYKSLLSTLKKGIAINLNTYISPSIQKVINALYEEQEQQTQSIFTELDYKSETSFFTSFMYYLQNGSLPVTSTLSSYELMYTLLNQKLSLTSDEFYTFFNEHIESDINIDRIVKLLPNQTLNLLVSKNPNRIFKRLNTILLRLFEIVNQHQLSSTTLENLKHKSGTILLYTYYNVNKGSTNAILEFLFQVIRYTAIDKGFLTILRLLENDKEVKENSSIQLFVEELKPIVSKPKKTSQSDKTAVFLEQSQQLYKSYRCKNQDTLQHYQEKLQQAKYKDEALQLVFILIDIYSKGNIRAVQDITEWVSTRTEELISKGKPVLTILAEMLKIVKDLTIDNEVYVAIQEVLIQYETTKDIKISSSTLEELIRLLKAEFYIDSQEDVYERINAILNDFSKNHNINRTLLQQHLQRELTKTNHSVVLEKIINEINNRKNNLKDTVTLQHQADIVQYFLEKGLLPWWAKNTSSKDLMRYAKEVISKFGDQFIVWFTTSKHQESIVRYMDDDTYQIFIKQIHPKLATPVLEIKDILDAIIYHEISGIKSVPSKYKKNSNHLLIKYLLANQNPVLVDTIKYLIHQIVSTVQLTANDLYILIQQKIAQQTSISDAVEQLQLWVNSQLDTLEAFDTAIEEALKDQENWKEAFTFSSSKQSMAILTSIHAKEPELLRSYLRKDTFRKKLIKKLSVKAQIEFVQLFFDPSQHSDFETIIHIFSQIQRQVTTVQYQMMWNAFMASVFLKITIDAPLTWLRKDWIHIFIQLLINTLDRQSLAKLQTSLIDTTSDPFKNVADQLQEHLKQKRDKKDFIPLDVKEEESGEPIYITNAGMVLLGPFIPMLFERLQLIDNQKFKDESCMHKAVHMLQYAITGQEKQEEQFLTLNKIICGMPIHEPVACDIVITAEEKALVESLLNAVITNWSIIGKTSIAGLRETFLCREGKIDVKENAYVLTVEQKTFDMLLDQIPWSIGMVKFSWMQKILEVIWRQ</sequence>
<reference evidence="1 2" key="1">
    <citation type="submission" date="2019-06" db="EMBL/GenBank/DDBJ databases">
        <authorList>
            <person name="Meng X."/>
        </authorList>
    </citation>
    <scope>NUCLEOTIDE SEQUENCE [LARGE SCALE GENOMIC DNA]</scope>
    <source>
        <strain evidence="1 2">M625</strain>
    </source>
</reference>
<dbReference type="AlphaFoldDB" id="A0A504JER9"/>
<evidence type="ECO:0000313" key="1">
    <source>
        <dbReference type="EMBL" id="TPN86208.1"/>
    </source>
</evidence>
<dbReference type="InterPro" id="IPR045538">
    <property type="entry name" value="CIS_TMP"/>
</dbReference>
<comment type="caution">
    <text evidence="1">The sequence shown here is derived from an EMBL/GenBank/DDBJ whole genome shotgun (WGS) entry which is preliminary data.</text>
</comment>
<accession>A0A504JER9</accession>
<proteinExistence type="predicted"/>
<name>A0A504JER9_9FLAO</name>
<evidence type="ECO:0000313" key="2">
    <source>
        <dbReference type="Proteomes" id="UP000315540"/>
    </source>
</evidence>
<dbReference type="EMBL" id="VFWZ01000003">
    <property type="protein sequence ID" value="TPN86208.1"/>
    <property type="molecule type" value="Genomic_DNA"/>
</dbReference>
<dbReference type="Pfam" id="PF19268">
    <property type="entry name" value="CIS_TMP"/>
    <property type="match status" value="4"/>
</dbReference>
<dbReference type="Proteomes" id="UP000315540">
    <property type="component" value="Unassembled WGS sequence"/>
</dbReference>